<dbReference type="Gene3D" id="3.30.70.100">
    <property type="match status" value="1"/>
</dbReference>
<reference evidence="2 3" key="1">
    <citation type="submission" date="2022-11" db="EMBL/GenBank/DDBJ databases">
        <title>Genome sequencing of Acetobacter type strain.</title>
        <authorList>
            <person name="Heo J."/>
            <person name="Lee D."/>
            <person name="Han B.-H."/>
            <person name="Hong S.-B."/>
            <person name="Kwon S.-W."/>
        </authorList>
    </citation>
    <scope>NUCLEOTIDE SEQUENCE [LARGE SCALE GENOMIC DNA]</scope>
    <source>
        <strain evidence="2 3">KACC 21253</strain>
    </source>
</reference>
<keyword evidence="2" id="KW-0503">Monooxygenase</keyword>
<dbReference type="Proteomes" id="UP001301152">
    <property type="component" value="Unassembled WGS sequence"/>
</dbReference>
<comment type="caution">
    <text evidence="2">The sequence shown here is derived from an EMBL/GenBank/DDBJ whole genome shotgun (WGS) entry which is preliminary data.</text>
</comment>
<dbReference type="PROSITE" id="PS51725">
    <property type="entry name" value="ABM"/>
    <property type="match status" value="1"/>
</dbReference>
<evidence type="ECO:0000259" key="1">
    <source>
        <dbReference type="PROSITE" id="PS51725"/>
    </source>
</evidence>
<proteinExistence type="predicted"/>
<dbReference type="InterPro" id="IPR007138">
    <property type="entry name" value="ABM_dom"/>
</dbReference>
<dbReference type="SUPFAM" id="SSF54909">
    <property type="entry name" value="Dimeric alpha+beta barrel"/>
    <property type="match status" value="1"/>
</dbReference>
<sequence>MSQIDVVALVKAKPGKGAAVAAAMKACIVPSRAESTNHLYVPHQDLDDPDSFVFIEKWDSREALQAHLETPHFKELAQTLEPLLAAPIDVKILRPL</sequence>
<dbReference type="EMBL" id="JAPIUZ010000002">
    <property type="protein sequence ID" value="MCX2563580.1"/>
    <property type="molecule type" value="Genomic_DNA"/>
</dbReference>
<dbReference type="PANTHER" id="PTHR33336:SF3">
    <property type="entry name" value="ABM DOMAIN-CONTAINING PROTEIN"/>
    <property type="match status" value="1"/>
</dbReference>
<evidence type="ECO:0000313" key="3">
    <source>
        <dbReference type="Proteomes" id="UP001301152"/>
    </source>
</evidence>
<protein>
    <submittedName>
        <fullName evidence="2">Quinol monooxygenase</fullName>
    </submittedName>
</protein>
<dbReference type="PANTHER" id="PTHR33336">
    <property type="entry name" value="QUINOL MONOOXYGENASE YGIN-RELATED"/>
    <property type="match status" value="1"/>
</dbReference>
<dbReference type="GO" id="GO:0004497">
    <property type="term" value="F:monooxygenase activity"/>
    <property type="evidence" value="ECO:0007669"/>
    <property type="project" value="UniProtKB-KW"/>
</dbReference>
<evidence type="ECO:0000313" key="2">
    <source>
        <dbReference type="EMBL" id="MCX2563580.1"/>
    </source>
</evidence>
<accession>A0ABT3QE73</accession>
<gene>
    <name evidence="2" type="ORF">OQ497_06355</name>
</gene>
<dbReference type="Pfam" id="PF03992">
    <property type="entry name" value="ABM"/>
    <property type="match status" value="1"/>
</dbReference>
<organism evidence="2 3">
    <name type="scientific">Acetobacter thailandicus</name>
    <dbReference type="NCBI Taxonomy" id="1502842"/>
    <lineage>
        <taxon>Bacteria</taxon>
        <taxon>Pseudomonadati</taxon>
        <taxon>Pseudomonadota</taxon>
        <taxon>Alphaproteobacteria</taxon>
        <taxon>Acetobacterales</taxon>
        <taxon>Acetobacteraceae</taxon>
        <taxon>Acetobacter</taxon>
    </lineage>
</organism>
<feature type="domain" description="ABM" evidence="1">
    <location>
        <begin position="4"/>
        <end position="93"/>
    </location>
</feature>
<dbReference type="InterPro" id="IPR011008">
    <property type="entry name" value="Dimeric_a/b-barrel"/>
</dbReference>
<dbReference type="InterPro" id="IPR050744">
    <property type="entry name" value="AI-2_Isomerase_LsrG"/>
</dbReference>
<keyword evidence="3" id="KW-1185">Reference proteome</keyword>
<keyword evidence="2" id="KW-0560">Oxidoreductase</keyword>
<dbReference type="RefSeq" id="WP_086553782.1">
    <property type="nucleotide sequence ID" value="NZ_JAERKX010000007.1"/>
</dbReference>
<name>A0ABT3QE73_9PROT</name>